<dbReference type="PANTHER" id="PTHR46708">
    <property type="entry name" value="TENASCIN"/>
    <property type="match status" value="1"/>
</dbReference>
<dbReference type="InterPro" id="IPR013783">
    <property type="entry name" value="Ig-like_fold"/>
</dbReference>
<keyword evidence="3" id="KW-0119">Carbohydrate metabolism</keyword>
<protein>
    <recommendedName>
        <fullName evidence="5">Fibronectin type-III domain-containing protein</fullName>
    </recommendedName>
</protein>
<keyword evidence="1" id="KW-0677">Repeat</keyword>
<name>A0AA86IVF3_9ACTN</name>
<feature type="domain" description="Fibronectin type-III" evidence="5">
    <location>
        <begin position="276"/>
        <end position="374"/>
    </location>
</feature>
<dbReference type="InterPro" id="IPR036116">
    <property type="entry name" value="FN3_sf"/>
</dbReference>
<dbReference type="RefSeq" id="WP_323451898.1">
    <property type="nucleotide sequence ID" value="NZ_LC735414.1"/>
</dbReference>
<evidence type="ECO:0000313" key="7">
    <source>
        <dbReference type="Proteomes" id="UP001291653"/>
    </source>
</evidence>
<dbReference type="CDD" id="cd00063">
    <property type="entry name" value="FN3"/>
    <property type="match status" value="3"/>
</dbReference>
<dbReference type="InterPro" id="IPR050991">
    <property type="entry name" value="ECM_Regulatory_Proteins"/>
</dbReference>
<dbReference type="Proteomes" id="UP001291653">
    <property type="component" value="Plasmid pYSPA8-1"/>
</dbReference>
<dbReference type="AlphaFoldDB" id="A0AA86IVF3"/>
<reference evidence="6 7" key="1">
    <citation type="submission" date="2022-10" db="EMBL/GenBank/DDBJ databases">
        <title>Draft genome sequence of Streptomyces sp. YSPA8.</title>
        <authorList>
            <person name="Moriuchi R."/>
            <person name="Dohra H."/>
            <person name="Yamamura H."/>
            <person name="Kodani S."/>
        </authorList>
    </citation>
    <scope>NUCLEOTIDE SEQUENCE [LARGE SCALE GENOMIC DNA]</scope>
    <source>
        <strain evidence="6 7">YSPA8</strain>
        <plasmid evidence="6 7">pYSPA8-1</plasmid>
    </source>
</reference>
<dbReference type="GO" id="GO:0000272">
    <property type="term" value="P:polysaccharide catabolic process"/>
    <property type="evidence" value="ECO:0007669"/>
    <property type="project" value="UniProtKB-KW"/>
</dbReference>
<dbReference type="Gene3D" id="2.60.40.10">
    <property type="entry name" value="Immunoglobulins"/>
    <property type="match status" value="4"/>
</dbReference>
<accession>A0AA86IVF3</accession>
<evidence type="ECO:0000259" key="5">
    <source>
        <dbReference type="PROSITE" id="PS50853"/>
    </source>
</evidence>
<sequence>MACYKRRCCGGDDPGPCPDPTRQECRRLYPATTEECVDGGLCPPTDPTKEQCRDLYPISFEESRAAWPVTYPESRDKFPVTAQECRDGHLCDLTDGPLNLDLESTTEGTATLTWDALDGSTEYRLYRSFSAGTATTTTDGCAVAGTTYAYTVTGTVDGAETAPSNEVRWTPPAEPHPEPDQVTNFRAAAEDGVRRVELSWEHTGERLAYFWLERRKSGETQWRTVNRNLGPEARTWTDILALEVGVAYEYRIRAIGHGGESDPVTTTVTIPAGELPAPDLGAKSSSTTTSITMDLGYPDDYRALIAGFVVEMREDEQSPWERLEGPWETDPQTGEITVTGLVADLTYQFRVAPKKQDDTLGPWSAVREYATKAPSLMTPENLVVDNFNQQVADLHWDGNPGASGYTIRLYRGGNLIDSVETTNTFITLPMQPDGTYRAEVTATRGGQESAPATVEWVTAGATPQPTGLTASNVWITGWDIRVRWNDPVADAAYLVTATKDGDSQPTRSRFGCSGSGGISLRNMPAGTYTIRVRTEIDEHRESAWTEKTGHVVPEGPP</sequence>
<evidence type="ECO:0000256" key="2">
    <source>
        <dbReference type="ARBA" id="ARBA00023295"/>
    </source>
</evidence>
<keyword evidence="3" id="KW-0624">Polysaccharide degradation</keyword>
<gene>
    <name evidence="6" type="ORF">SYYSPA8_37105</name>
</gene>
<keyword evidence="2" id="KW-0326">Glycosidase</keyword>
<dbReference type="SMART" id="SM00060">
    <property type="entry name" value="FN3"/>
    <property type="match status" value="5"/>
</dbReference>
<organism evidence="6 7">
    <name type="scientific">Streptomyces yaizuensis</name>
    <dbReference type="NCBI Taxonomy" id="2989713"/>
    <lineage>
        <taxon>Bacteria</taxon>
        <taxon>Bacillati</taxon>
        <taxon>Actinomycetota</taxon>
        <taxon>Actinomycetes</taxon>
        <taxon>Kitasatosporales</taxon>
        <taxon>Streptomycetaceae</taxon>
        <taxon>Streptomyces</taxon>
    </lineage>
</organism>
<feature type="region of interest" description="Disordered" evidence="4">
    <location>
        <begin position="159"/>
        <end position="179"/>
    </location>
</feature>
<dbReference type="InterPro" id="IPR003961">
    <property type="entry name" value="FN3_dom"/>
</dbReference>
<proteinExistence type="predicted"/>
<dbReference type="EMBL" id="LC735414">
    <property type="protein sequence ID" value="BDT39539.1"/>
    <property type="molecule type" value="Genomic_DNA"/>
</dbReference>
<feature type="domain" description="Fibronectin type-III" evidence="5">
    <location>
        <begin position="181"/>
        <end position="275"/>
    </location>
</feature>
<evidence type="ECO:0000256" key="4">
    <source>
        <dbReference type="SAM" id="MobiDB-lite"/>
    </source>
</evidence>
<evidence type="ECO:0000256" key="1">
    <source>
        <dbReference type="ARBA" id="ARBA00022737"/>
    </source>
</evidence>
<dbReference type="PROSITE" id="PS50853">
    <property type="entry name" value="FN3"/>
    <property type="match status" value="3"/>
</dbReference>
<feature type="domain" description="Fibronectin type-III" evidence="5">
    <location>
        <begin position="378"/>
        <end position="465"/>
    </location>
</feature>
<geneLocation type="plasmid" evidence="6 7">
    <name>pYSPA8-1</name>
</geneLocation>
<keyword evidence="7" id="KW-1185">Reference proteome</keyword>
<evidence type="ECO:0000313" key="6">
    <source>
        <dbReference type="EMBL" id="BDT39539.1"/>
    </source>
</evidence>
<keyword evidence="2" id="KW-0378">Hydrolase</keyword>
<dbReference type="GO" id="GO:0016798">
    <property type="term" value="F:hydrolase activity, acting on glycosyl bonds"/>
    <property type="evidence" value="ECO:0007669"/>
    <property type="project" value="UniProtKB-KW"/>
</dbReference>
<keyword evidence="6" id="KW-0614">Plasmid</keyword>
<dbReference type="PANTHER" id="PTHR46708:SF2">
    <property type="entry name" value="FIBRONECTIN TYPE-III DOMAIN-CONTAINING PROTEIN"/>
    <property type="match status" value="1"/>
</dbReference>
<dbReference type="SUPFAM" id="SSF49265">
    <property type="entry name" value="Fibronectin type III"/>
    <property type="match status" value="3"/>
</dbReference>
<evidence type="ECO:0000256" key="3">
    <source>
        <dbReference type="ARBA" id="ARBA00023326"/>
    </source>
</evidence>